<dbReference type="Proteomes" id="UP000309747">
    <property type="component" value="Unassembled WGS sequence"/>
</dbReference>
<feature type="compositionally biased region" description="Low complexity" evidence="1">
    <location>
        <begin position="88"/>
        <end position="112"/>
    </location>
</feature>
<feature type="compositionally biased region" description="Basic and acidic residues" evidence="1">
    <location>
        <begin position="69"/>
        <end position="78"/>
    </location>
</feature>
<feature type="compositionally biased region" description="Low complexity" evidence="1">
    <location>
        <begin position="255"/>
        <end position="265"/>
    </location>
</feature>
<proteinExistence type="predicted"/>
<name>A0A4U0RBK2_9RHOB</name>
<keyword evidence="3" id="KW-1185">Reference proteome</keyword>
<dbReference type="OrthoDB" id="7779047at2"/>
<evidence type="ECO:0000256" key="1">
    <source>
        <dbReference type="SAM" id="MobiDB-lite"/>
    </source>
</evidence>
<protein>
    <recommendedName>
        <fullName evidence="4">Colicin import membrane protein</fullName>
    </recommendedName>
</protein>
<feature type="compositionally biased region" description="Basic and acidic residues" evidence="1">
    <location>
        <begin position="117"/>
        <end position="132"/>
    </location>
</feature>
<dbReference type="RefSeq" id="WP_136885209.1">
    <property type="nucleotide sequence ID" value="NZ_SUNI01000004.1"/>
</dbReference>
<feature type="region of interest" description="Disordered" evidence="1">
    <location>
        <begin position="69"/>
        <end position="304"/>
    </location>
</feature>
<gene>
    <name evidence="2" type="ORF">FA743_07305</name>
</gene>
<feature type="compositionally biased region" description="Basic and acidic residues" evidence="1">
    <location>
        <begin position="270"/>
        <end position="280"/>
    </location>
</feature>
<feature type="compositionally biased region" description="Basic and acidic residues" evidence="1">
    <location>
        <begin position="190"/>
        <end position="254"/>
    </location>
</feature>
<dbReference type="AlphaFoldDB" id="A0A4U0RBK2"/>
<accession>A0A4U0RBK2</accession>
<evidence type="ECO:0000313" key="2">
    <source>
        <dbReference type="EMBL" id="TJZ92663.1"/>
    </source>
</evidence>
<dbReference type="EMBL" id="SUNI01000004">
    <property type="protein sequence ID" value="TJZ92663.1"/>
    <property type="molecule type" value="Genomic_DNA"/>
</dbReference>
<feature type="compositionally biased region" description="Basic and acidic residues" evidence="1">
    <location>
        <begin position="289"/>
        <end position="304"/>
    </location>
</feature>
<organism evidence="2 3">
    <name type="scientific">Paracoccus gahaiensis</name>
    <dbReference type="NCBI Taxonomy" id="1706839"/>
    <lineage>
        <taxon>Bacteria</taxon>
        <taxon>Pseudomonadati</taxon>
        <taxon>Pseudomonadota</taxon>
        <taxon>Alphaproteobacteria</taxon>
        <taxon>Rhodobacterales</taxon>
        <taxon>Paracoccaceae</taxon>
        <taxon>Paracoccus</taxon>
    </lineage>
</organism>
<reference evidence="2 3" key="1">
    <citation type="submission" date="2019-04" db="EMBL/GenBank/DDBJ databases">
        <authorList>
            <person name="Li J."/>
        </authorList>
    </citation>
    <scope>NUCLEOTIDE SEQUENCE [LARGE SCALE GENOMIC DNA]</scope>
    <source>
        <strain evidence="2 3">KCTC 42687</strain>
    </source>
</reference>
<sequence length="304" mass="32438">MPNHSKREQETLSGDLLALVEQGRQPALGALDDKALLALITRLDEARAQAETSEDPDSVKFLRAAIRRAQGERRERGLRSPLQAGSGTTAAPAKPARAAQAAKRKAATIARKPAGRKPAEARKTDLRTEPHRMPKRRATPPETAATDLPPAPPARISPMSDSTIELDQPADQARSKVKAPKAAKTPATPAEKEAAKTARKADKQKAAAAQKDAEKQAKLADKETARAERKAARKAEKQAQKDAEKEARRAERKAAAAATKAQDAASVKAETQKAKKDGAGKAKPGKGKPGKDKDRKAKADQQDT</sequence>
<evidence type="ECO:0008006" key="4">
    <source>
        <dbReference type="Google" id="ProtNLM"/>
    </source>
</evidence>
<evidence type="ECO:0000313" key="3">
    <source>
        <dbReference type="Proteomes" id="UP000309747"/>
    </source>
</evidence>
<comment type="caution">
    <text evidence="2">The sequence shown here is derived from an EMBL/GenBank/DDBJ whole genome shotgun (WGS) entry which is preliminary data.</text>
</comment>